<dbReference type="Proteomes" id="UP000245119">
    <property type="component" value="Linkage Group LG5"/>
</dbReference>
<proteinExistence type="predicted"/>
<accession>A0A2T7P9M9</accession>
<gene>
    <name evidence="2" type="ORF">C0Q70_09373</name>
</gene>
<evidence type="ECO:0000256" key="1">
    <source>
        <dbReference type="SAM" id="SignalP"/>
    </source>
</evidence>
<name>A0A2T7P9M9_POMCA</name>
<keyword evidence="1" id="KW-0732">Signal</keyword>
<dbReference type="AlphaFoldDB" id="A0A2T7P9M9"/>
<evidence type="ECO:0000313" key="2">
    <source>
        <dbReference type="EMBL" id="PVD30111.1"/>
    </source>
</evidence>
<keyword evidence="3" id="KW-1185">Reference proteome</keyword>
<dbReference type="EMBL" id="PZQS01000005">
    <property type="protein sequence ID" value="PVD30111.1"/>
    <property type="molecule type" value="Genomic_DNA"/>
</dbReference>
<sequence length="126" mass="14079">MLHRKMKMELTVTMIVLMVSLISATARFPRTDDENESNRGKESHEIWKDARKEFKSAIKPTGGKVSFKDTVDKLAPFINSDLTESDCKTLCIEKLGSLLEQSVPDKDAACDSLCRAALSKQDKVES</sequence>
<protein>
    <recommendedName>
        <fullName evidence="4">Saposin B-type domain-containing protein</fullName>
    </recommendedName>
</protein>
<organism evidence="2 3">
    <name type="scientific">Pomacea canaliculata</name>
    <name type="common">Golden apple snail</name>
    <dbReference type="NCBI Taxonomy" id="400727"/>
    <lineage>
        <taxon>Eukaryota</taxon>
        <taxon>Metazoa</taxon>
        <taxon>Spiralia</taxon>
        <taxon>Lophotrochozoa</taxon>
        <taxon>Mollusca</taxon>
        <taxon>Gastropoda</taxon>
        <taxon>Caenogastropoda</taxon>
        <taxon>Architaenioglossa</taxon>
        <taxon>Ampullarioidea</taxon>
        <taxon>Ampullariidae</taxon>
        <taxon>Pomacea</taxon>
    </lineage>
</organism>
<evidence type="ECO:0008006" key="4">
    <source>
        <dbReference type="Google" id="ProtNLM"/>
    </source>
</evidence>
<reference evidence="2 3" key="1">
    <citation type="submission" date="2018-04" db="EMBL/GenBank/DDBJ databases">
        <title>The genome of golden apple snail Pomacea canaliculata provides insight into stress tolerance and invasive adaptation.</title>
        <authorList>
            <person name="Liu C."/>
            <person name="Liu B."/>
            <person name="Ren Y."/>
            <person name="Zhang Y."/>
            <person name="Wang H."/>
            <person name="Li S."/>
            <person name="Jiang F."/>
            <person name="Yin L."/>
            <person name="Zhang G."/>
            <person name="Qian W."/>
            <person name="Fan W."/>
        </authorList>
    </citation>
    <scope>NUCLEOTIDE SEQUENCE [LARGE SCALE GENOMIC DNA]</scope>
    <source>
        <strain evidence="2">SZHN2017</strain>
        <tissue evidence="2">Muscle</tissue>
    </source>
</reference>
<feature type="signal peptide" evidence="1">
    <location>
        <begin position="1"/>
        <end position="26"/>
    </location>
</feature>
<evidence type="ECO:0000313" key="3">
    <source>
        <dbReference type="Proteomes" id="UP000245119"/>
    </source>
</evidence>
<comment type="caution">
    <text evidence="2">The sequence shown here is derived from an EMBL/GenBank/DDBJ whole genome shotgun (WGS) entry which is preliminary data.</text>
</comment>
<feature type="chain" id="PRO_5015599347" description="Saposin B-type domain-containing protein" evidence="1">
    <location>
        <begin position="27"/>
        <end position="126"/>
    </location>
</feature>